<reference evidence="3 4" key="1">
    <citation type="submission" date="2018-08" db="EMBL/GenBank/DDBJ databases">
        <title>Aphanomyces genome sequencing and annotation.</title>
        <authorList>
            <person name="Minardi D."/>
            <person name="Oidtmann B."/>
            <person name="Van Der Giezen M."/>
            <person name="Studholme D.J."/>
        </authorList>
    </citation>
    <scope>NUCLEOTIDE SEQUENCE [LARGE SCALE GENOMIC DNA]</scope>
    <source>
        <strain evidence="3 4">Kv</strain>
    </source>
</reference>
<evidence type="ECO:0000256" key="2">
    <source>
        <dbReference type="ARBA" id="ARBA00023043"/>
    </source>
</evidence>
<accession>A0A397B503</accession>
<dbReference type="InterPro" id="IPR036770">
    <property type="entry name" value="Ankyrin_rpt-contain_sf"/>
</dbReference>
<evidence type="ECO:0000256" key="1">
    <source>
        <dbReference type="ARBA" id="ARBA00022737"/>
    </source>
</evidence>
<dbReference type="Proteomes" id="UP000265427">
    <property type="component" value="Unassembled WGS sequence"/>
</dbReference>
<dbReference type="SMART" id="SM00248">
    <property type="entry name" value="ANK"/>
    <property type="match status" value="4"/>
</dbReference>
<dbReference type="SUPFAM" id="SSF48403">
    <property type="entry name" value="Ankyrin repeat"/>
    <property type="match status" value="1"/>
</dbReference>
<dbReference type="Gene3D" id="1.25.40.20">
    <property type="entry name" value="Ankyrin repeat-containing domain"/>
    <property type="match status" value="2"/>
</dbReference>
<dbReference type="InterPro" id="IPR002110">
    <property type="entry name" value="Ankyrin_rpt"/>
</dbReference>
<dbReference type="AlphaFoldDB" id="A0A397B503"/>
<organism evidence="3 4">
    <name type="scientific">Aphanomyces astaci</name>
    <name type="common">Crayfish plague agent</name>
    <dbReference type="NCBI Taxonomy" id="112090"/>
    <lineage>
        <taxon>Eukaryota</taxon>
        <taxon>Sar</taxon>
        <taxon>Stramenopiles</taxon>
        <taxon>Oomycota</taxon>
        <taxon>Saprolegniomycetes</taxon>
        <taxon>Saprolegniales</taxon>
        <taxon>Verrucalvaceae</taxon>
        <taxon>Aphanomyces</taxon>
    </lineage>
</organism>
<name>A0A397B503_APHAT</name>
<protein>
    <submittedName>
        <fullName evidence="3">Uncharacterized protein</fullName>
    </submittedName>
</protein>
<keyword evidence="1" id="KW-0677">Repeat</keyword>
<dbReference type="EMBL" id="QUSZ01004604">
    <property type="protein sequence ID" value="RHY13531.1"/>
    <property type="molecule type" value="Genomic_DNA"/>
</dbReference>
<evidence type="ECO:0000313" key="4">
    <source>
        <dbReference type="Proteomes" id="UP000265427"/>
    </source>
</evidence>
<proteinExistence type="predicted"/>
<gene>
    <name evidence="3" type="ORF">DYB36_010137</name>
</gene>
<evidence type="ECO:0000313" key="3">
    <source>
        <dbReference type="EMBL" id="RHY13531.1"/>
    </source>
</evidence>
<dbReference type="PANTHER" id="PTHR24198">
    <property type="entry name" value="ANKYRIN REPEAT AND PROTEIN KINASE DOMAIN-CONTAINING PROTEIN"/>
    <property type="match status" value="1"/>
</dbReference>
<dbReference type="Pfam" id="PF12796">
    <property type="entry name" value="Ank_2"/>
    <property type="match status" value="2"/>
</dbReference>
<sequence>MIASCLDQASVVETILALPDVDVNVADVVHPSGFVSNVFQTCFKQDGKTALLLAVAKAATNVLPLLLAHPSLDVNQTDNNGSSALLVACATGRGDVLRLLLAHPTIDLNLASTVDTSTVVLAAALNGAADMLAILVQDKRADVNVVDKLGNTALIAGSHTNRPDVVRVLLSRTDVDLSVQNLGKTALDIATSNYFQDVVDLLVAHR</sequence>
<dbReference type="VEuPathDB" id="FungiDB:H257_07735"/>
<comment type="caution">
    <text evidence="3">The sequence shown here is derived from an EMBL/GenBank/DDBJ whole genome shotgun (WGS) entry which is preliminary data.</text>
</comment>
<dbReference type="PANTHER" id="PTHR24198:SF165">
    <property type="entry name" value="ANKYRIN REPEAT-CONTAINING PROTEIN-RELATED"/>
    <property type="match status" value="1"/>
</dbReference>
<keyword evidence="2" id="KW-0040">ANK repeat</keyword>